<accession>A0A6B2KXN1</accession>
<dbReference type="Pfam" id="PF02138">
    <property type="entry name" value="Beach"/>
    <property type="match status" value="1"/>
</dbReference>
<dbReference type="PROSITE" id="PS51783">
    <property type="entry name" value="PH_BEACH"/>
    <property type="match status" value="1"/>
</dbReference>
<dbReference type="Pfam" id="PF00400">
    <property type="entry name" value="WD40"/>
    <property type="match status" value="1"/>
</dbReference>
<dbReference type="InterPro" id="IPR024977">
    <property type="entry name" value="Apc4-like_WD40_dom"/>
</dbReference>
<feature type="repeat" description="WD" evidence="3">
    <location>
        <begin position="611"/>
        <end position="652"/>
    </location>
</feature>
<evidence type="ECO:0000313" key="6">
    <source>
        <dbReference type="EMBL" id="NDV29422.1"/>
    </source>
</evidence>
<dbReference type="CDD" id="cd06071">
    <property type="entry name" value="Beach"/>
    <property type="match status" value="1"/>
</dbReference>
<reference evidence="6" key="1">
    <citation type="journal article" date="2020" name="J. Eukaryot. Microbiol.">
        <title>De novo Sequencing, Assembly and Annotation of the Transcriptome for the Free-Living Testate Amoeba Arcella intermedia.</title>
        <authorList>
            <person name="Ribeiro G.M."/>
            <person name="Porfirio-Sousa A.L."/>
            <person name="Maurer-Alcala X.X."/>
            <person name="Katz L.A."/>
            <person name="Lahr D.J.G."/>
        </authorList>
    </citation>
    <scope>NUCLEOTIDE SEQUENCE</scope>
</reference>
<dbReference type="Pfam" id="PF12894">
    <property type="entry name" value="ANAPC4_WD40"/>
    <property type="match status" value="1"/>
</dbReference>
<dbReference type="InterPro" id="IPR036322">
    <property type="entry name" value="WD40_repeat_dom_sf"/>
</dbReference>
<dbReference type="PROSITE" id="PS50294">
    <property type="entry name" value="WD_REPEATS_REGION"/>
    <property type="match status" value="2"/>
</dbReference>
<dbReference type="SMART" id="SM00320">
    <property type="entry name" value="WD40"/>
    <property type="match status" value="6"/>
</dbReference>
<proteinExistence type="predicted"/>
<dbReference type="PANTHER" id="PTHR13743:SF123">
    <property type="entry name" value="PROTEIN FAN"/>
    <property type="match status" value="1"/>
</dbReference>
<dbReference type="PROSITE" id="PS50082">
    <property type="entry name" value="WD_REPEATS_2"/>
    <property type="match status" value="3"/>
</dbReference>
<evidence type="ECO:0000259" key="4">
    <source>
        <dbReference type="PROSITE" id="PS50197"/>
    </source>
</evidence>
<evidence type="ECO:0000256" key="2">
    <source>
        <dbReference type="ARBA" id="ARBA00022737"/>
    </source>
</evidence>
<dbReference type="InterPro" id="IPR036372">
    <property type="entry name" value="BEACH_dom_sf"/>
</dbReference>
<dbReference type="SUPFAM" id="SSF50978">
    <property type="entry name" value="WD40 repeat-like"/>
    <property type="match status" value="1"/>
</dbReference>
<dbReference type="CDD" id="cd00200">
    <property type="entry name" value="WD40"/>
    <property type="match status" value="1"/>
</dbReference>
<dbReference type="InterPro" id="IPR023362">
    <property type="entry name" value="PH-BEACH_dom"/>
</dbReference>
<dbReference type="InterPro" id="IPR015943">
    <property type="entry name" value="WD40/YVTN_repeat-like_dom_sf"/>
</dbReference>
<dbReference type="InterPro" id="IPR001680">
    <property type="entry name" value="WD40_rpt"/>
</dbReference>
<protein>
    <recommendedName>
        <fullName evidence="7">BEACH domain-containing protein</fullName>
    </recommendedName>
</protein>
<dbReference type="CDD" id="cd01201">
    <property type="entry name" value="PH_BEACH"/>
    <property type="match status" value="1"/>
</dbReference>
<organism evidence="6">
    <name type="scientific">Arcella intermedia</name>
    <dbReference type="NCBI Taxonomy" id="1963864"/>
    <lineage>
        <taxon>Eukaryota</taxon>
        <taxon>Amoebozoa</taxon>
        <taxon>Tubulinea</taxon>
        <taxon>Elardia</taxon>
        <taxon>Arcellinida</taxon>
        <taxon>Sphaerothecina</taxon>
        <taxon>Arcellidae</taxon>
        <taxon>Arcella</taxon>
    </lineage>
</organism>
<dbReference type="PANTHER" id="PTHR13743">
    <property type="entry name" value="BEIGE/BEACH-RELATED"/>
    <property type="match status" value="1"/>
</dbReference>
<evidence type="ECO:0000256" key="3">
    <source>
        <dbReference type="PROSITE-ProRule" id="PRU00221"/>
    </source>
</evidence>
<dbReference type="Gene3D" id="1.10.1540.10">
    <property type="entry name" value="BEACH domain"/>
    <property type="match status" value="1"/>
</dbReference>
<dbReference type="FunFam" id="1.10.1540.10:FF:000001">
    <property type="entry name" value="neurobeachin isoform X1"/>
    <property type="match status" value="1"/>
</dbReference>
<dbReference type="SUPFAM" id="SSF50729">
    <property type="entry name" value="PH domain-like"/>
    <property type="match status" value="1"/>
</dbReference>
<dbReference type="SUPFAM" id="SSF81837">
    <property type="entry name" value="BEACH domain"/>
    <property type="match status" value="1"/>
</dbReference>
<dbReference type="InterPro" id="IPR057496">
    <property type="entry name" value="FAN-like_PH"/>
</dbReference>
<dbReference type="Pfam" id="PF14844">
    <property type="entry name" value="PH_BEACH"/>
    <property type="match status" value="1"/>
</dbReference>
<sequence length="896" mass="102356">MFLLAEEEYYFSDESVVFYPKEDSRPIKGRLKICSQSLFFDPHEERLPVVRYAFQDISVIEPWKNNAAINENYFMIRTSKITQMRANMLNEPYKIEEGDILHRFSLNWISLTEFLSRVMRLYNISKGPRWIAIDKIKEIVEEKEASTSFDTSWLEYLDERPLKEQNCVRVTPLVHNPGRLMITTKLVYFQPLNNITANPVEKFPFSKITRVIKRRHTLRHIGLEIFLEDDYQNRHSAFFAFRSETIRDSVFTLLTNQPGMTKLQHENQSQTLLKWRCGLISNFDYLMYLNSLADRTFNDLTQYPVFPWILADYKSNQLDLNNTASFRDLSKPVGALNPQRLAFFRKRYEEMESPKFLYGTHYSTPGYVLYYLVRVAPEYMLRLQNGKFDAPDRLFTNISSTWESVCTNSGDLKELIPEFFLPNCANFLLNSDDLRLGRKQDGTWVGDVTLPPWAKSHSDFIEMHRKALESDYVSNHLHHWIDLIFGDKQRGSNALKANNVFHPLTYEGEIDLDSIKDPIERDALIVQINEFGQTPKQIFTTPHPKKFTPEEAQKYLSSKTLLSKSNSSIVEGGDSVSKESLMFRANDFLSFESSRSSGWSRINTLKLTSAFKPHRSKVSGISLSQDGKIIYSVSHDSSLKLYDISNNRQLRSTKISNLALSSLSLSKIEKMAFVGSWDNNIYTYSTEYNRVVDTTYAHDDAVSSMINDDDLLVTGSWDSTVKVWKVRPSGVEKVPLADFVDHEAEVKCLDMNKERNLVASGGLDGKIHFSDIRSGSTVRQIQLHNKEVTCVKYTEDGRLITTGADNTLKLLDPQGIDSFNVDLGETFRCLVTNGDNLLLGGDRGLLRAFNLHSNQETGQIPSGQTSPITCISVDADANLVVTGTEEGGTMVYGLPG</sequence>
<feature type="domain" description="BEACH" evidence="4">
    <location>
        <begin position="260"/>
        <end position="546"/>
    </location>
</feature>
<feature type="repeat" description="WD" evidence="3">
    <location>
        <begin position="739"/>
        <end position="780"/>
    </location>
</feature>
<keyword evidence="2" id="KW-0677">Repeat</keyword>
<feature type="domain" description="BEACH-type PH" evidence="5">
    <location>
        <begin position="156"/>
        <end position="255"/>
    </location>
</feature>
<dbReference type="InterPro" id="IPR050865">
    <property type="entry name" value="BEACH_Domain"/>
</dbReference>
<dbReference type="AlphaFoldDB" id="A0A6B2KXN1"/>
<dbReference type="InterPro" id="IPR000409">
    <property type="entry name" value="BEACH_dom"/>
</dbReference>
<dbReference type="Gene3D" id="2.30.29.30">
    <property type="entry name" value="Pleckstrin-homology domain (PH domain)/Phosphotyrosine-binding domain (PTB)"/>
    <property type="match status" value="1"/>
</dbReference>
<keyword evidence="1 3" id="KW-0853">WD repeat</keyword>
<dbReference type="SMART" id="SM01026">
    <property type="entry name" value="Beach"/>
    <property type="match status" value="1"/>
</dbReference>
<evidence type="ECO:0000259" key="5">
    <source>
        <dbReference type="PROSITE" id="PS51783"/>
    </source>
</evidence>
<dbReference type="EMBL" id="GIBP01000453">
    <property type="protein sequence ID" value="NDV29422.1"/>
    <property type="molecule type" value="Transcribed_RNA"/>
</dbReference>
<dbReference type="Gene3D" id="2.130.10.10">
    <property type="entry name" value="YVTN repeat-like/Quinoprotein amine dehydrogenase"/>
    <property type="match status" value="2"/>
</dbReference>
<name>A0A6B2KXN1_9EUKA</name>
<evidence type="ECO:0008006" key="7">
    <source>
        <dbReference type="Google" id="ProtNLM"/>
    </source>
</evidence>
<evidence type="ECO:0000256" key="1">
    <source>
        <dbReference type="ARBA" id="ARBA00022574"/>
    </source>
</evidence>
<dbReference type="Pfam" id="PF25400">
    <property type="entry name" value="PH_FAN"/>
    <property type="match status" value="1"/>
</dbReference>
<dbReference type="PROSITE" id="PS50197">
    <property type="entry name" value="BEACH"/>
    <property type="match status" value="1"/>
</dbReference>
<feature type="repeat" description="WD" evidence="3">
    <location>
        <begin position="695"/>
        <end position="727"/>
    </location>
</feature>
<dbReference type="InterPro" id="IPR011993">
    <property type="entry name" value="PH-like_dom_sf"/>
</dbReference>